<gene>
    <name evidence="4" type="ORF">GJ697_10175</name>
</gene>
<keyword evidence="1 2" id="KW-0597">Phosphoprotein</keyword>
<dbReference type="Pfam" id="PF00072">
    <property type="entry name" value="Response_reg"/>
    <property type="match status" value="1"/>
</dbReference>
<evidence type="ECO:0000256" key="1">
    <source>
        <dbReference type="ARBA" id="ARBA00022553"/>
    </source>
</evidence>
<evidence type="ECO:0000313" key="4">
    <source>
        <dbReference type="EMBL" id="MRX08200.1"/>
    </source>
</evidence>
<feature type="domain" description="Response regulatory" evidence="3">
    <location>
        <begin position="9"/>
        <end position="121"/>
    </location>
</feature>
<accession>A0A6L5QF08</accession>
<dbReference type="InterPro" id="IPR050595">
    <property type="entry name" value="Bact_response_regulator"/>
</dbReference>
<dbReference type="EMBL" id="WKJM01000007">
    <property type="protein sequence ID" value="MRX08200.1"/>
    <property type="molecule type" value="Genomic_DNA"/>
</dbReference>
<dbReference type="PROSITE" id="PS50110">
    <property type="entry name" value="RESPONSE_REGULATORY"/>
    <property type="match status" value="1"/>
</dbReference>
<evidence type="ECO:0000313" key="5">
    <source>
        <dbReference type="Proteomes" id="UP000481037"/>
    </source>
</evidence>
<dbReference type="Proteomes" id="UP000481037">
    <property type="component" value="Unassembled WGS sequence"/>
</dbReference>
<sequence length="125" mass="13729">MDSNPDGKLILVVDDEFDVLSAYTMLFEFRGFRVRTAPNGAEALAAVRQQRPDIVVSDYMMPVMNGAALCSAMRADAALHDIPFILCSAGILPRDLQPPCDSFFRKPVPFDTLLAAINQLIGRRG</sequence>
<dbReference type="InterPro" id="IPR011006">
    <property type="entry name" value="CheY-like_superfamily"/>
</dbReference>
<dbReference type="Gene3D" id="3.40.50.2300">
    <property type="match status" value="1"/>
</dbReference>
<proteinExistence type="predicted"/>
<comment type="caution">
    <text evidence="4">The sequence shown here is derived from an EMBL/GenBank/DDBJ whole genome shotgun (WGS) entry which is preliminary data.</text>
</comment>
<protein>
    <submittedName>
        <fullName evidence="4">Response regulator</fullName>
    </submittedName>
</protein>
<name>A0A6L5QF08_9BURK</name>
<feature type="modified residue" description="4-aspartylphosphate" evidence="2">
    <location>
        <position position="58"/>
    </location>
</feature>
<evidence type="ECO:0000259" key="3">
    <source>
        <dbReference type="PROSITE" id="PS50110"/>
    </source>
</evidence>
<evidence type="ECO:0000256" key="2">
    <source>
        <dbReference type="PROSITE-ProRule" id="PRU00169"/>
    </source>
</evidence>
<dbReference type="PANTHER" id="PTHR44591:SF3">
    <property type="entry name" value="RESPONSE REGULATORY DOMAIN-CONTAINING PROTEIN"/>
    <property type="match status" value="1"/>
</dbReference>
<dbReference type="GO" id="GO:0000160">
    <property type="term" value="P:phosphorelay signal transduction system"/>
    <property type="evidence" value="ECO:0007669"/>
    <property type="project" value="InterPro"/>
</dbReference>
<dbReference type="InterPro" id="IPR001789">
    <property type="entry name" value="Sig_transdc_resp-reg_receiver"/>
</dbReference>
<dbReference type="PANTHER" id="PTHR44591">
    <property type="entry name" value="STRESS RESPONSE REGULATOR PROTEIN 1"/>
    <property type="match status" value="1"/>
</dbReference>
<keyword evidence="5" id="KW-1185">Reference proteome</keyword>
<dbReference type="SMART" id="SM00448">
    <property type="entry name" value="REC"/>
    <property type="match status" value="1"/>
</dbReference>
<reference evidence="4 5" key="1">
    <citation type="submission" date="2019-11" db="EMBL/GenBank/DDBJ databases">
        <title>Novel species isolated from a subtropical stream in China.</title>
        <authorList>
            <person name="Lu H."/>
        </authorList>
    </citation>
    <scope>NUCLEOTIDE SEQUENCE [LARGE SCALE GENOMIC DNA]</scope>
    <source>
        <strain evidence="4 5">FT25W</strain>
    </source>
</reference>
<dbReference type="AlphaFoldDB" id="A0A6L5QF08"/>
<dbReference type="SUPFAM" id="SSF52172">
    <property type="entry name" value="CheY-like"/>
    <property type="match status" value="1"/>
</dbReference>
<organism evidence="4 5">
    <name type="scientific">Duganella alba</name>
    <dbReference type="NCBI Taxonomy" id="2666081"/>
    <lineage>
        <taxon>Bacteria</taxon>
        <taxon>Pseudomonadati</taxon>
        <taxon>Pseudomonadota</taxon>
        <taxon>Betaproteobacteria</taxon>
        <taxon>Burkholderiales</taxon>
        <taxon>Oxalobacteraceae</taxon>
        <taxon>Telluria group</taxon>
        <taxon>Duganella</taxon>
    </lineage>
</organism>